<dbReference type="GO" id="GO:0032259">
    <property type="term" value="P:methylation"/>
    <property type="evidence" value="ECO:0007669"/>
    <property type="project" value="UniProtKB-KW"/>
</dbReference>
<comment type="caution">
    <text evidence="5">The sequence shown here is derived from an EMBL/GenBank/DDBJ whole genome shotgun (WGS) entry which is preliminary data.</text>
</comment>
<reference evidence="5" key="1">
    <citation type="submission" date="2019-10" db="EMBL/GenBank/DDBJ databases">
        <title>Draft genome sequece of Microseira wollei NIES-4236.</title>
        <authorList>
            <person name="Yamaguchi H."/>
            <person name="Suzuki S."/>
            <person name="Kawachi M."/>
        </authorList>
    </citation>
    <scope>NUCLEOTIDE SEQUENCE</scope>
    <source>
        <strain evidence="5">NIES-4236</strain>
    </source>
</reference>
<dbReference type="Pfam" id="PF13649">
    <property type="entry name" value="Methyltransf_25"/>
    <property type="match status" value="1"/>
</dbReference>
<sequence>MQVFGNYASYYDLLYRDKDYIGEANHVHTLIQRYMPEAETILELGCGTGIHASLLADKGYQICGVDRSKEMLESAQQRLLTLSQERASKLQFVLGDMQTVRLDKKFDVVISLFHVVSYQTTNQALQAAFATAKEHLKPGGIFLFDCWYGPAVLSDRPMVRVKRLEDEKIMVTRIAEPVLHPNQNTVDVKYQVLIRDRTTDAVEELREVHAMRYLFKPEVDWLFSQHEFDSIATGEWMTDRDPGCNTWNVYFVGRYQTRSA</sequence>
<evidence type="ECO:0000256" key="1">
    <source>
        <dbReference type="ARBA" id="ARBA00022603"/>
    </source>
</evidence>
<accession>A0AAV3X5A5</accession>
<dbReference type="InterPro" id="IPR029063">
    <property type="entry name" value="SAM-dependent_MTases_sf"/>
</dbReference>
<evidence type="ECO:0000313" key="6">
    <source>
        <dbReference type="Proteomes" id="UP001050975"/>
    </source>
</evidence>
<protein>
    <submittedName>
        <fullName evidence="5">Methyltransferase type 12</fullName>
    </submittedName>
</protein>
<feature type="domain" description="Methyltransferase" evidence="4">
    <location>
        <begin position="41"/>
        <end position="140"/>
    </location>
</feature>
<dbReference type="PANTHER" id="PTHR43464">
    <property type="entry name" value="METHYLTRANSFERASE"/>
    <property type="match status" value="1"/>
</dbReference>
<dbReference type="Proteomes" id="UP001050975">
    <property type="component" value="Unassembled WGS sequence"/>
</dbReference>
<dbReference type="AlphaFoldDB" id="A0AAV3X5A5"/>
<evidence type="ECO:0000256" key="2">
    <source>
        <dbReference type="ARBA" id="ARBA00022679"/>
    </source>
</evidence>
<dbReference type="SUPFAM" id="SSF53335">
    <property type="entry name" value="S-adenosyl-L-methionine-dependent methyltransferases"/>
    <property type="match status" value="1"/>
</dbReference>
<dbReference type="Gene3D" id="3.40.50.150">
    <property type="entry name" value="Vaccinia Virus protein VP39"/>
    <property type="match status" value="1"/>
</dbReference>
<evidence type="ECO:0000256" key="3">
    <source>
        <dbReference type="ARBA" id="ARBA00022691"/>
    </source>
</evidence>
<dbReference type="PANTHER" id="PTHR43464:SF19">
    <property type="entry name" value="UBIQUINONE BIOSYNTHESIS O-METHYLTRANSFERASE, MITOCHONDRIAL"/>
    <property type="match status" value="1"/>
</dbReference>
<keyword evidence="6" id="KW-1185">Reference proteome</keyword>
<name>A0AAV3X5A5_9CYAN</name>
<proteinExistence type="predicted"/>
<organism evidence="5 6">
    <name type="scientific">Microseira wollei NIES-4236</name>
    <dbReference type="NCBI Taxonomy" id="2530354"/>
    <lineage>
        <taxon>Bacteria</taxon>
        <taxon>Bacillati</taxon>
        <taxon>Cyanobacteriota</taxon>
        <taxon>Cyanophyceae</taxon>
        <taxon>Oscillatoriophycideae</taxon>
        <taxon>Aerosakkonematales</taxon>
        <taxon>Aerosakkonemataceae</taxon>
        <taxon>Microseira</taxon>
    </lineage>
</organism>
<dbReference type="EMBL" id="BLAY01000004">
    <property type="protein sequence ID" value="GET35775.1"/>
    <property type="molecule type" value="Genomic_DNA"/>
</dbReference>
<keyword evidence="1 5" id="KW-0489">Methyltransferase</keyword>
<dbReference type="Gene3D" id="2.20.130.10">
    <property type="entry name" value="CAC2371-like domains"/>
    <property type="match status" value="1"/>
</dbReference>
<gene>
    <name evidence="5" type="ORF">MiSe_05210</name>
</gene>
<dbReference type="InterPro" id="IPR041698">
    <property type="entry name" value="Methyltransf_25"/>
</dbReference>
<dbReference type="CDD" id="cd02440">
    <property type="entry name" value="AdoMet_MTases"/>
    <property type="match status" value="1"/>
</dbReference>
<keyword evidence="3" id="KW-0949">S-adenosyl-L-methionine</keyword>
<dbReference type="GO" id="GO:0008168">
    <property type="term" value="F:methyltransferase activity"/>
    <property type="evidence" value="ECO:0007669"/>
    <property type="project" value="UniProtKB-KW"/>
</dbReference>
<keyword evidence="2" id="KW-0808">Transferase</keyword>
<dbReference type="RefSeq" id="WP_226574242.1">
    <property type="nucleotide sequence ID" value="NZ_BLAY01000004.1"/>
</dbReference>
<evidence type="ECO:0000259" key="4">
    <source>
        <dbReference type="Pfam" id="PF13649"/>
    </source>
</evidence>
<evidence type="ECO:0000313" key="5">
    <source>
        <dbReference type="EMBL" id="GET35775.1"/>
    </source>
</evidence>